<proteinExistence type="predicted"/>
<dbReference type="SUPFAM" id="SSF54427">
    <property type="entry name" value="NTF2-like"/>
    <property type="match status" value="1"/>
</dbReference>
<name>A0A420VS13_9SPHI</name>
<keyword evidence="3" id="KW-1185">Reference proteome</keyword>
<dbReference type="Pfam" id="PF12893">
    <property type="entry name" value="Lumazine_bd_2"/>
    <property type="match status" value="1"/>
</dbReference>
<dbReference type="OrthoDB" id="764454at2"/>
<comment type="caution">
    <text evidence="2">The sequence shown here is derived from an EMBL/GenBank/DDBJ whole genome shotgun (WGS) entry which is preliminary data.</text>
</comment>
<evidence type="ECO:0000256" key="1">
    <source>
        <dbReference type="SAM" id="SignalP"/>
    </source>
</evidence>
<protein>
    <recommendedName>
        <fullName evidence="4">Nuclear transport factor 2 family protein</fullName>
    </recommendedName>
</protein>
<evidence type="ECO:0000313" key="2">
    <source>
        <dbReference type="EMBL" id="RKO69146.1"/>
    </source>
</evidence>
<feature type="signal peptide" evidence="1">
    <location>
        <begin position="1"/>
        <end position="20"/>
    </location>
</feature>
<dbReference type="Gene3D" id="3.10.450.50">
    <property type="match status" value="1"/>
</dbReference>
<dbReference type="AlphaFoldDB" id="A0A420VS13"/>
<dbReference type="Proteomes" id="UP000282423">
    <property type="component" value="Unassembled WGS sequence"/>
</dbReference>
<reference evidence="2 3" key="1">
    <citation type="submission" date="2018-10" db="EMBL/GenBank/DDBJ databases">
        <title>Sphingobacterium sp. M05W1-28.</title>
        <authorList>
            <person name="Cai H."/>
        </authorList>
    </citation>
    <scope>NUCLEOTIDE SEQUENCE [LARGE SCALE GENOMIC DNA]</scope>
    <source>
        <strain evidence="2 3">M05W1-28</strain>
    </source>
</reference>
<gene>
    <name evidence="2" type="ORF">D7322_23205</name>
</gene>
<evidence type="ECO:0008006" key="4">
    <source>
        <dbReference type="Google" id="ProtNLM"/>
    </source>
</evidence>
<feature type="chain" id="PRO_5019079296" description="Nuclear transport factor 2 family protein" evidence="1">
    <location>
        <begin position="21"/>
        <end position="139"/>
    </location>
</feature>
<organism evidence="2 3">
    <name type="scientific">Sphingobacterium puteale</name>
    <dbReference type="NCBI Taxonomy" id="2420510"/>
    <lineage>
        <taxon>Bacteria</taxon>
        <taxon>Pseudomonadati</taxon>
        <taxon>Bacteroidota</taxon>
        <taxon>Sphingobacteriia</taxon>
        <taxon>Sphingobacteriales</taxon>
        <taxon>Sphingobacteriaceae</taxon>
        <taxon>Sphingobacterium</taxon>
    </lineage>
</organism>
<accession>A0A420VS13</accession>
<dbReference type="InterPro" id="IPR032710">
    <property type="entry name" value="NTF2-like_dom_sf"/>
</dbReference>
<evidence type="ECO:0000313" key="3">
    <source>
        <dbReference type="Proteomes" id="UP000282423"/>
    </source>
</evidence>
<dbReference type="InterPro" id="IPR039437">
    <property type="entry name" value="FrzH/put_lumazine-bd"/>
</dbReference>
<keyword evidence="1" id="KW-0732">Signal</keyword>
<dbReference type="EMBL" id="RBWS01000022">
    <property type="protein sequence ID" value="RKO69146.1"/>
    <property type="molecule type" value="Genomic_DNA"/>
</dbReference>
<sequence length="139" mass="15595">MKVIISTLFFVGIISSIANAASKPSTMRSWKAAKVLDAYVKSVTAGESQLVEHLFTDDLEYYVKDGEGRKSKKEVIKFLKSMKGHTYDCETAYSVLDETTTNCLAKMTMRFQTFTRTDYIYLSSTDAGWKVCKILVGNS</sequence>
<dbReference type="RefSeq" id="WP_121126580.1">
    <property type="nucleotide sequence ID" value="NZ_RBWS01000022.1"/>
</dbReference>